<dbReference type="Proteomes" id="UP001149142">
    <property type="component" value="Unassembled WGS sequence"/>
</dbReference>
<evidence type="ECO:0000256" key="1">
    <source>
        <dbReference type="SAM" id="Phobius"/>
    </source>
</evidence>
<comment type="caution">
    <text evidence="2">The sequence shown here is derived from an EMBL/GenBank/DDBJ whole genome shotgun (WGS) entry which is preliminary data.</text>
</comment>
<dbReference type="EMBL" id="JAPFGC010000002">
    <property type="protein sequence ID" value="MDA0176412.1"/>
    <property type="molecule type" value="Genomic_DNA"/>
</dbReference>
<keyword evidence="1" id="KW-1133">Transmembrane helix</keyword>
<accession>A0ABT4RX66</accession>
<organism evidence="2 3">
    <name type="scientific">Mesoflavibacter profundi</name>
    <dbReference type="NCBI Taxonomy" id="2708110"/>
    <lineage>
        <taxon>Bacteria</taxon>
        <taxon>Pseudomonadati</taxon>
        <taxon>Bacteroidota</taxon>
        <taxon>Flavobacteriia</taxon>
        <taxon>Flavobacteriales</taxon>
        <taxon>Flavobacteriaceae</taxon>
        <taxon>Mesoflavibacter</taxon>
    </lineage>
</organism>
<protein>
    <recommendedName>
        <fullName evidence="4">Cardiolipin synthase N-terminal domain-containing protein</fullName>
    </recommendedName>
</protein>
<keyword evidence="1" id="KW-0812">Transmembrane</keyword>
<feature type="transmembrane region" description="Helical" evidence="1">
    <location>
        <begin position="20"/>
        <end position="41"/>
    </location>
</feature>
<evidence type="ECO:0000313" key="3">
    <source>
        <dbReference type="Proteomes" id="UP001149142"/>
    </source>
</evidence>
<gene>
    <name evidence="2" type="ORF">OOZ35_02780</name>
</gene>
<proteinExistence type="predicted"/>
<keyword evidence="3" id="KW-1185">Reference proteome</keyword>
<evidence type="ECO:0008006" key="4">
    <source>
        <dbReference type="Google" id="ProtNLM"/>
    </source>
</evidence>
<dbReference type="RefSeq" id="WP_270005038.1">
    <property type="nucleotide sequence ID" value="NZ_JAPFGC010000002.1"/>
</dbReference>
<name>A0ABT4RX66_9FLAO</name>
<sequence length="80" mass="9327">MSKEGLWYLLHLFFEIGMLQVGFWVGLTIAICFILVDIFYLKKKLKNNHKKTLSRLVAFLIITVFVAIVHYILEKGIDVI</sequence>
<feature type="transmembrane region" description="Helical" evidence="1">
    <location>
        <begin position="53"/>
        <end position="73"/>
    </location>
</feature>
<reference evidence="2" key="1">
    <citation type="submission" date="2022-11" db="EMBL/GenBank/DDBJ databases">
        <title>Refractory cell wall polysaccharides provide important carbon source for microbial heterotrophs in the hadal ocean.</title>
        <authorList>
            <person name="Zhu X."/>
        </authorList>
    </citation>
    <scope>NUCLEOTIDE SEQUENCE</scope>
    <source>
        <strain evidence="2">MTRN7</strain>
    </source>
</reference>
<keyword evidence="1" id="KW-0472">Membrane</keyword>
<evidence type="ECO:0000313" key="2">
    <source>
        <dbReference type="EMBL" id="MDA0176412.1"/>
    </source>
</evidence>